<dbReference type="Proteomes" id="UP000663850">
    <property type="component" value="Unassembled WGS sequence"/>
</dbReference>
<proteinExistence type="predicted"/>
<dbReference type="EMBL" id="CAJMWZ010004516">
    <property type="protein sequence ID" value="CAE6490879.1"/>
    <property type="molecule type" value="Genomic_DNA"/>
</dbReference>
<feature type="compositionally biased region" description="Low complexity" evidence="1">
    <location>
        <begin position="87"/>
        <end position="101"/>
    </location>
</feature>
<evidence type="ECO:0000313" key="3">
    <source>
        <dbReference type="Proteomes" id="UP000663850"/>
    </source>
</evidence>
<protein>
    <submittedName>
        <fullName evidence="2">Uncharacterized protein</fullName>
    </submittedName>
</protein>
<evidence type="ECO:0000313" key="2">
    <source>
        <dbReference type="EMBL" id="CAE6490879.1"/>
    </source>
</evidence>
<accession>A0A8H3CM73</accession>
<comment type="caution">
    <text evidence="2">The sequence shown here is derived from an EMBL/GenBank/DDBJ whole genome shotgun (WGS) entry which is preliminary data.</text>
</comment>
<name>A0A8H3CM73_9AGAM</name>
<feature type="compositionally biased region" description="Pro residues" evidence="1">
    <location>
        <begin position="174"/>
        <end position="187"/>
    </location>
</feature>
<dbReference type="AlphaFoldDB" id="A0A8H3CM73"/>
<sequence length="187" mass="20142">MILPAMRSFRGKHEARTIDVTALAYQAQSSRLTTFTTPLHFHDYCEWYDIHTAGIGVSPRSRQMSNESPHDDTSSTSSAEGAIPYLSSPSSTDSSEMPDSPLASPDSLFSDGPYELDLSGPQTGEDPQYRGKPAPGAAQAKEVRWPQPQPPNDPPPSTPRHGGADPTVVQLAPFHPPDVAPAPPEQN</sequence>
<feature type="compositionally biased region" description="Pro residues" evidence="1">
    <location>
        <begin position="147"/>
        <end position="158"/>
    </location>
</feature>
<reference evidence="2" key="1">
    <citation type="submission" date="2021-01" db="EMBL/GenBank/DDBJ databases">
        <authorList>
            <person name="Kaushik A."/>
        </authorList>
    </citation>
    <scope>NUCLEOTIDE SEQUENCE</scope>
    <source>
        <strain evidence="2">Type strain: AG8-Rh-89/</strain>
    </source>
</reference>
<evidence type="ECO:0000256" key="1">
    <source>
        <dbReference type="SAM" id="MobiDB-lite"/>
    </source>
</evidence>
<organism evidence="2 3">
    <name type="scientific">Rhizoctonia solani</name>
    <dbReference type="NCBI Taxonomy" id="456999"/>
    <lineage>
        <taxon>Eukaryota</taxon>
        <taxon>Fungi</taxon>
        <taxon>Dikarya</taxon>
        <taxon>Basidiomycota</taxon>
        <taxon>Agaricomycotina</taxon>
        <taxon>Agaricomycetes</taxon>
        <taxon>Cantharellales</taxon>
        <taxon>Ceratobasidiaceae</taxon>
        <taxon>Rhizoctonia</taxon>
    </lineage>
</organism>
<feature type="region of interest" description="Disordered" evidence="1">
    <location>
        <begin position="58"/>
        <end position="187"/>
    </location>
</feature>
<gene>
    <name evidence="2" type="ORF">RDB_LOCUS84243</name>
</gene>